<evidence type="ECO:0000313" key="2">
    <source>
        <dbReference type="Proteomes" id="UP000078397"/>
    </source>
</evidence>
<dbReference type="GeneID" id="28846548"/>
<sequence>MSRIGSDMAGQLRTPTLLHRRLGPPVQKVQLDDAVGWMGWPGCLCWLDRIAQLMKINHPRSMHAATLAILGKDQTILAAMIGYAPIYVHQLAGHGAAHVLGHACTSQCKAHNPHHTTWRDDVRGLTKGNEGKGIIKAGKVATRHQSITAKHRGVHEWSWPNPNLSLTWTRWSTYTTLPGALNQGKMMQIAVSTNICT</sequence>
<gene>
    <name evidence="1" type="ORF">VFPPC_02992</name>
</gene>
<dbReference type="AlphaFoldDB" id="A0A179FZJ2"/>
<dbReference type="RefSeq" id="XP_018147078.1">
    <property type="nucleotide sequence ID" value="XM_018282554.1"/>
</dbReference>
<name>A0A179FZJ2_METCM</name>
<dbReference type="Proteomes" id="UP000078397">
    <property type="component" value="Unassembled WGS sequence"/>
</dbReference>
<evidence type="ECO:0000313" key="1">
    <source>
        <dbReference type="EMBL" id="OAQ70541.1"/>
    </source>
</evidence>
<keyword evidence="2" id="KW-1185">Reference proteome</keyword>
<protein>
    <submittedName>
        <fullName evidence="1">Uncharacterized protein</fullName>
    </submittedName>
</protein>
<reference evidence="1 2" key="1">
    <citation type="journal article" date="2016" name="PLoS Pathog.">
        <title>Biosynthesis of antibiotic leucinostatins in bio-control fungus Purpureocillium lilacinum and their inhibition on phytophthora revealed by genome mining.</title>
        <authorList>
            <person name="Wang G."/>
            <person name="Liu Z."/>
            <person name="Lin R."/>
            <person name="Li E."/>
            <person name="Mao Z."/>
            <person name="Ling J."/>
            <person name="Yang Y."/>
            <person name="Yin W.B."/>
            <person name="Xie B."/>
        </authorList>
    </citation>
    <scope>NUCLEOTIDE SEQUENCE [LARGE SCALE GENOMIC DNA]</scope>
    <source>
        <strain evidence="1">170</strain>
    </source>
</reference>
<organism evidence="1 2">
    <name type="scientific">Pochonia chlamydosporia 170</name>
    <dbReference type="NCBI Taxonomy" id="1380566"/>
    <lineage>
        <taxon>Eukaryota</taxon>
        <taxon>Fungi</taxon>
        <taxon>Dikarya</taxon>
        <taxon>Ascomycota</taxon>
        <taxon>Pezizomycotina</taxon>
        <taxon>Sordariomycetes</taxon>
        <taxon>Hypocreomycetidae</taxon>
        <taxon>Hypocreales</taxon>
        <taxon>Clavicipitaceae</taxon>
        <taxon>Pochonia</taxon>
    </lineage>
</organism>
<comment type="caution">
    <text evidence="1">The sequence shown here is derived from an EMBL/GenBank/DDBJ whole genome shotgun (WGS) entry which is preliminary data.</text>
</comment>
<dbReference type="EMBL" id="LSBJ02000002">
    <property type="protein sequence ID" value="OAQ70541.1"/>
    <property type="molecule type" value="Genomic_DNA"/>
</dbReference>
<dbReference type="KEGG" id="pchm:VFPPC_02992"/>
<proteinExistence type="predicted"/>
<accession>A0A179FZJ2</accession>